<keyword evidence="1" id="KW-0732">Signal</keyword>
<name>A0A8S9JCH2_BRACR</name>
<dbReference type="AlphaFoldDB" id="A0A8S9JCH2"/>
<comment type="caution">
    <text evidence="2">The sequence shown here is derived from an EMBL/GenBank/DDBJ whole genome shotgun (WGS) entry which is preliminary data.</text>
</comment>
<accession>A0A8S9JCH2</accession>
<reference evidence="2" key="1">
    <citation type="submission" date="2019-12" db="EMBL/GenBank/DDBJ databases">
        <title>Genome sequencing and annotation of Brassica cretica.</title>
        <authorList>
            <person name="Studholme D.J."/>
            <person name="Sarris P.F."/>
        </authorList>
    </citation>
    <scope>NUCLEOTIDE SEQUENCE</scope>
    <source>
        <strain evidence="2">PFS-001/15</strain>
        <tissue evidence="2">Leaf</tissue>
    </source>
</reference>
<dbReference type="SUPFAM" id="SSF51182">
    <property type="entry name" value="RmlC-like cupins"/>
    <property type="match status" value="1"/>
</dbReference>
<dbReference type="PANTHER" id="PTHR31189">
    <property type="entry name" value="OS03G0336100 PROTEIN-RELATED"/>
    <property type="match status" value="1"/>
</dbReference>
<feature type="chain" id="PRO_5035745869" evidence="1">
    <location>
        <begin position="21"/>
        <end position="106"/>
    </location>
</feature>
<evidence type="ECO:0000313" key="2">
    <source>
        <dbReference type="EMBL" id="KAF2579419.1"/>
    </source>
</evidence>
<sequence>MSKFTIIPLCLLTLFLCTNSFSDQNDGVPSSQSPLLVKRHQRTQLVATEFGEISEVHIGEEYAIQFITLEPNALLLPLLLHSDMVFFVHTGTLENHLDTVGYSKFL</sequence>
<dbReference type="InterPro" id="IPR014710">
    <property type="entry name" value="RmlC-like_jellyroll"/>
</dbReference>
<dbReference type="Gene3D" id="2.60.120.10">
    <property type="entry name" value="Jelly Rolls"/>
    <property type="match status" value="1"/>
</dbReference>
<dbReference type="PANTHER" id="PTHR31189:SF7">
    <property type="entry name" value="OS03G0197300 PROTEIN"/>
    <property type="match status" value="1"/>
</dbReference>
<proteinExistence type="predicted"/>
<feature type="signal peptide" evidence="1">
    <location>
        <begin position="1"/>
        <end position="20"/>
    </location>
</feature>
<dbReference type="InterPro" id="IPR050253">
    <property type="entry name" value="Seed_Storage-Functional"/>
</dbReference>
<evidence type="ECO:0000313" key="3">
    <source>
        <dbReference type="Proteomes" id="UP000712281"/>
    </source>
</evidence>
<dbReference type="InterPro" id="IPR011051">
    <property type="entry name" value="RmlC_Cupin_sf"/>
</dbReference>
<dbReference type="Proteomes" id="UP000712281">
    <property type="component" value="Unassembled WGS sequence"/>
</dbReference>
<evidence type="ECO:0000256" key="1">
    <source>
        <dbReference type="SAM" id="SignalP"/>
    </source>
</evidence>
<dbReference type="EMBL" id="QGKW02001660">
    <property type="protein sequence ID" value="KAF2579419.1"/>
    <property type="molecule type" value="Genomic_DNA"/>
</dbReference>
<protein>
    <submittedName>
        <fullName evidence="2">Uncharacterized protein</fullName>
    </submittedName>
</protein>
<organism evidence="2 3">
    <name type="scientific">Brassica cretica</name>
    <name type="common">Mustard</name>
    <dbReference type="NCBI Taxonomy" id="69181"/>
    <lineage>
        <taxon>Eukaryota</taxon>
        <taxon>Viridiplantae</taxon>
        <taxon>Streptophyta</taxon>
        <taxon>Embryophyta</taxon>
        <taxon>Tracheophyta</taxon>
        <taxon>Spermatophyta</taxon>
        <taxon>Magnoliopsida</taxon>
        <taxon>eudicotyledons</taxon>
        <taxon>Gunneridae</taxon>
        <taxon>Pentapetalae</taxon>
        <taxon>rosids</taxon>
        <taxon>malvids</taxon>
        <taxon>Brassicales</taxon>
        <taxon>Brassicaceae</taxon>
        <taxon>Brassiceae</taxon>
        <taxon>Brassica</taxon>
    </lineage>
</organism>
<gene>
    <name evidence="2" type="ORF">F2Q68_00003782</name>
</gene>